<comment type="caution">
    <text evidence="2">The sequence shown here is derived from an EMBL/GenBank/DDBJ whole genome shotgun (WGS) entry which is preliminary data.</text>
</comment>
<dbReference type="PANTHER" id="PTHR31528:SF3">
    <property type="entry name" value="THIAMINE BIOSYNTHESIS PROTEIN HI_0357-RELATED"/>
    <property type="match status" value="1"/>
</dbReference>
<evidence type="ECO:0000313" key="3">
    <source>
        <dbReference type="Proteomes" id="UP000244338"/>
    </source>
</evidence>
<sequence>MKRKIEKTAGLNMLLVVLGLFLLLSGCGEKNLPGGASTADDARASRSKEKETKLTVMLDWYPNTNHTGLYVALKRGYFAAEGLSVDIVQPGESGVPQAVAAGRADIGFSFQEEVTFARASGLPVVSIAAPLYHNTSAFAALASSGIKTVEDFAGKTYGSWGSPTEEAVLKALLKQYGLPDNSVQIITLGQSDFFATIGRDVDFEWIFYGWDGIEAERRGIELNTIFLKDLNPVFDYYTPLVITNEKLIEASPEVLKKFMRALARGYEEGYASPETSAKVLLEYAPELNETLVVRSQAYLADEDRAAREEGRPYWGYQKESVWSGFSNWMHEAGLIDQPIDVKKAFTNDILPQK</sequence>
<proteinExistence type="predicted"/>
<dbReference type="PROSITE" id="PS51257">
    <property type="entry name" value="PROKAR_LIPOPROTEIN"/>
    <property type="match status" value="1"/>
</dbReference>
<dbReference type="Gene3D" id="3.40.190.10">
    <property type="entry name" value="Periplasmic binding protein-like II"/>
    <property type="match status" value="2"/>
</dbReference>
<evidence type="ECO:0000313" key="2">
    <source>
        <dbReference type="EMBL" id="PTQ55586.1"/>
    </source>
</evidence>
<name>A0A2R6XYU1_9BACL</name>
<dbReference type="AlphaFoldDB" id="A0A2R6XYU1"/>
<evidence type="ECO:0000259" key="1">
    <source>
        <dbReference type="Pfam" id="PF09084"/>
    </source>
</evidence>
<gene>
    <name evidence="2" type="ORF">BSOLF_1804</name>
</gene>
<accession>A0A2R6XYU1</accession>
<dbReference type="Proteomes" id="UP000244338">
    <property type="component" value="Unassembled WGS sequence"/>
</dbReference>
<reference evidence="3" key="1">
    <citation type="journal article" date="2018" name="Sci. Rep.">
        <title>Lignite coal burning seam in the remote Altai Mountains harbors a hydrogen-driven thermophilic microbial community.</title>
        <authorList>
            <person name="Kadnikov V.V."/>
            <person name="Mardanov A.V."/>
            <person name="Ivasenko D.A."/>
            <person name="Antsiferov D.V."/>
            <person name="Beletsky A.V."/>
            <person name="Karnachuk O.V."/>
            <person name="Ravin N.V."/>
        </authorList>
    </citation>
    <scope>NUCLEOTIDE SEQUENCE [LARGE SCALE GENOMIC DNA]</scope>
</reference>
<organism evidence="2 3">
    <name type="scientific">Candidatus Carbonibacillus altaicus</name>
    <dbReference type="NCBI Taxonomy" id="2163959"/>
    <lineage>
        <taxon>Bacteria</taxon>
        <taxon>Bacillati</taxon>
        <taxon>Bacillota</taxon>
        <taxon>Bacilli</taxon>
        <taxon>Bacillales</taxon>
        <taxon>Candidatus Carbonibacillus</taxon>
    </lineage>
</organism>
<dbReference type="InterPro" id="IPR015168">
    <property type="entry name" value="SsuA/THI5"/>
</dbReference>
<dbReference type="PANTHER" id="PTHR31528">
    <property type="entry name" value="4-AMINO-5-HYDROXYMETHYL-2-METHYLPYRIMIDINE PHOSPHATE SYNTHASE THI11-RELATED"/>
    <property type="match status" value="1"/>
</dbReference>
<dbReference type="EMBL" id="PEBX01000094">
    <property type="protein sequence ID" value="PTQ55586.1"/>
    <property type="molecule type" value="Genomic_DNA"/>
</dbReference>
<dbReference type="GO" id="GO:0009228">
    <property type="term" value="P:thiamine biosynthetic process"/>
    <property type="evidence" value="ECO:0007669"/>
    <property type="project" value="InterPro"/>
</dbReference>
<dbReference type="Pfam" id="PF09084">
    <property type="entry name" value="NMT1"/>
    <property type="match status" value="1"/>
</dbReference>
<protein>
    <submittedName>
        <fullName evidence="2">Hydroxymethylpyrimidine ABC transporter, substrate-binding component</fullName>
    </submittedName>
</protein>
<dbReference type="InterPro" id="IPR027939">
    <property type="entry name" value="NMT1/THI5"/>
</dbReference>
<dbReference type="SUPFAM" id="SSF53850">
    <property type="entry name" value="Periplasmic binding protein-like II"/>
    <property type="match status" value="1"/>
</dbReference>
<feature type="domain" description="SsuA/THI5-like" evidence="1">
    <location>
        <begin position="63"/>
        <end position="275"/>
    </location>
</feature>